<name>A0A6A6MAR3_HEVBR</name>
<proteinExistence type="predicted"/>
<keyword evidence="3" id="KW-0460">Magnesium</keyword>
<dbReference type="Pfam" id="PF03936">
    <property type="entry name" value="Terpene_synth_C"/>
    <property type="match status" value="1"/>
</dbReference>
<dbReference type="PANTHER" id="PTHR31225">
    <property type="entry name" value="OS04G0344100 PROTEIN-RELATED"/>
    <property type="match status" value="1"/>
</dbReference>
<gene>
    <name evidence="6" type="ORF">GH714_003973</name>
</gene>
<dbReference type="GO" id="GO:0120252">
    <property type="term" value="P:hydrocarbon metabolic process"/>
    <property type="evidence" value="ECO:0007669"/>
    <property type="project" value="UniProtKB-ARBA"/>
</dbReference>
<dbReference type="InterPro" id="IPR050148">
    <property type="entry name" value="Terpene_synthase-like"/>
</dbReference>
<dbReference type="InterPro" id="IPR005630">
    <property type="entry name" value="Terpene_synthase_metal-bd"/>
</dbReference>
<evidence type="ECO:0000256" key="4">
    <source>
        <dbReference type="ARBA" id="ARBA00023239"/>
    </source>
</evidence>
<keyword evidence="4" id="KW-0456">Lyase</keyword>
<dbReference type="SFLD" id="SFLDS00005">
    <property type="entry name" value="Isoprenoid_Synthase_Type_I"/>
    <property type="match status" value="1"/>
</dbReference>
<organism evidence="6 7">
    <name type="scientific">Hevea brasiliensis</name>
    <name type="common">Para rubber tree</name>
    <name type="synonym">Siphonia brasiliensis</name>
    <dbReference type="NCBI Taxonomy" id="3981"/>
    <lineage>
        <taxon>Eukaryota</taxon>
        <taxon>Viridiplantae</taxon>
        <taxon>Streptophyta</taxon>
        <taxon>Embryophyta</taxon>
        <taxon>Tracheophyta</taxon>
        <taxon>Spermatophyta</taxon>
        <taxon>Magnoliopsida</taxon>
        <taxon>eudicotyledons</taxon>
        <taxon>Gunneridae</taxon>
        <taxon>Pentapetalae</taxon>
        <taxon>rosids</taxon>
        <taxon>fabids</taxon>
        <taxon>Malpighiales</taxon>
        <taxon>Euphorbiaceae</taxon>
        <taxon>Crotonoideae</taxon>
        <taxon>Micrandreae</taxon>
        <taxon>Hevea</taxon>
    </lineage>
</organism>
<evidence type="ECO:0000313" key="7">
    <source>
        <dbReference type="Proteomes" id="UP000467840"/>
    </source>
</evidence>
<reference evidence="6 7" key="1">
    <citation type="journal article" date="2020" name="Mol. Plant">
        <title>The Chromosome-Based Rubber Tree Genome Provides New Insights into Spurge Genome Evolution and Rubber Biosynthesis.</title>
        <authorList>
            <person name="Liu J."/>
            <person name="Shi C."/>
            <person name="Shi C.C."/>
            <person name="Li W."/>
            <person name="Zhang Q.J."/>
            <person name="Zhang Y."/>
            <person name="Li K."/>
            <person name="Lu H.F."/>
            <person name="Shi C."/>
            <person name="Zhu S.T."/>
            <person name="Xiao Z.Y."/>
            <person name="Nan H."/>
            <person name="Yue Y."/>
            <person name="Zhu X.G."/>
            <person name="Wu Y."/>
            <person name="Hong X.N."/>
            <person name="Fan G.Y."/>
            <person name="Tong Y."/>
            <person name="Zhang D."/>
            <person name="Mao C.L."/>
            <person name="Liu Y.L."/>
            <person name="Hao S.J."/>
            <person name="Liu W.Q."/>
            <person name="Lv M.Q."/>
            <person name="Zhang H.B."/>
            <person name="Liu Y."/>
            <person name="Hu-Tang G.R."/>
            <person name="Wang J.P."/>
            <person name="Wang J.H."/>
            <person name="Sun Y.H."/>
            <person name="Ni S.B."/>
            <person name="Chen W.B."/>
            <person name="Zhang X.C."/>
            <person name="Jiao Y.N."/>
            <person name="Eichler E.E."/>
            <person name="Li G.H."/>
            <person name="Liu X."/>
            <person name="Gao L.Z."/>
        </authorList>
    </citation>
    <scope>NUCLEOTIDE SEQUENCE [LARGE SCALE GENOMIC DNA]</scope>
    <source>
        <strain evidence="7">cv. GT1</strain>
        <tissue evidence="6">Leaf</tissue>
    </source>
</reference>
<dbReference type="GO" id="GO:0010333">
    <property type="term" value="F:terpene synthase activity"/>
    <property type="evidence" value="ECO:0007669"/>
    <property type="project" value="InterPro"/>
</dbReference>
<dbReference type="SUPFAM" id="SSF48576">
    <property type="entry name" value="Terpenoid synthases"/>
    <property type="match status" value="1"/>
</dbReference>
<dbReference type="InterPro" id="IPR008949">
    <property type="entry name" value="Isoprenoid_synthase_dom_sf"/>
</dbReference>
<dbReference type="InterPro" id="IPR034741">
    <property type="entry name" value="Terpene_cyclase-like_1_C"/>
</dbReference>
<evidence type="ECO:0000313" key="6">
    <source>
        <dbReference type="EMBL" id="KAF2309588.1"/>
    </source>
</evidence>
<comment type="caution">
    <text evidence="6">The sequence shown here is derived from an EMBL/GenBank/DDBJ whole genome shotgun (WGS) entry which is preliminary data.</text>
</comment>
<accession>A0A6A6MAR3</accession>
<dbReference type="SFLD" id="SFLDG01019">
    <property type="entry name" value="Terpene_Cyclase_Like_1_C_Termi"/>
    <property type="match status" value="1"/>
</dbReference>
<dbReference type="EMBL" id="JAAGAX010000006">
    <property type="protein sequence ID" value="KAF2309588.1"/>
    <property type="molecule type" value="Genomic_DNA"/>
</dbReference>
<dbReference type="AlphaFoldDB" id="A0A6A6MAR3"/>
<feature type="domain" description="Terpene synthase metal-binding" evidence="5">
    <location>
        <begin position="6"/>
        <end position="235"/>
    </location>
</feature>
<dbReference type="Gene3D" id="1.10.600.10">
    <property type="entry name" value="Farnesyl Diphosphate Synthase"/>
    <property type="match status" value="1"/>
</dbReference>
<protein>
    <recommendedName>
        <fullName evidence="5">Terpene synthase metal-binding domain-containing protein</fullName>
    </recommendedName>
</protein>
<comment type="cofactor">
    <cofactor evidence="1">
        <name>Mg(2+)</name>
        <dbReference type="ChEBI" id="CHEBI:18420"/>
    </cofactor>
</comment>
<dbReference type="GO" id="GO:0016114">
    <property type="term" value="P:terpenoid biosynthetic process"/>
    <property type="evidence" value="ECO:0007669"/>
    <property type="project" value="InterPro"/>
</dbReference>
<dbReference type="PANTHER" id="PTHR31225:SF93">
    <property type="entry name" value="ALPHA-HUMULENE_(-)-(E)-BETA-CARYOPHYLLENE SYNTHASE"/>
    <property type="match status" value="1"/>
</dbReference>
<sequence>MARWWKDLNLAEKLPYARDRLVEIYFWACSIQFEPHLALSRMMMAKYLKMISLADDTCDAYATMKEVNAFTDAIESRCSIDATDELPDYMKVFYKELLNLFEETENIASKEGRSYCAYYVKEEFKNLLRSYRMEAQWFNEGYVPTFDVYLQNGSESSSYGVIVAAGFIGMEKIAGIMEYQWLQSNPKIVKALKVLGRLENDIVSHQGIYNRLSSKVLEKKAVEEILKICANAWKDINEECMKPTALPSPILQLLVNLARITEVVYRFDDSYTNPSSLKDKITALLLEPLPLQDQVNI</sequence>
<keyword evidence="2" id="KW-0479">Metal-binding</keyword>
<keyword evidence="7" id="KW-1185">Reference proteome</keyword>
<dbReference type="GO" id="GO:0000287">
    <property type="term" value="F:magnesium ion binding"/>
    <property type="evidence" value="ECO:0007669"/>
    <property type="project" value="InterPro"/>
</dbReference>
<evidence type="ECO:0000256" key="1">
    <source>
        <dbReference type="ARBA" id="ARBA00001946"/>
    </source>
</evidence>
<evidence type="ECO:0000256" key="3">
    <source>
        <dbReference type="ARBA" id="ARBA00022842"/>
    </source>
</evidence>
<dbReference type="Proteomes" id="UP000467840">
    <property type="component" value="Chromosome 14"/>
</dbReference>
<evidence type="ECO:0000259" key="5">
    <source>
        <dbReference type="Pfam" id="PF03936"/>
    </source>
</evidence>
<evidence type="ECO:0000256" key="2">
    <source>
        <dbReference type="ARBA" id="ARBA00022723"/>
    </source>
</evidence>